<dbReference type="OrthoDB" id="8300590at2759"/>
<dbReference type="AlphaFoldDB" id="A0A7R9AIZ7"/>
<dbReference type="GO" id="GO:0033281">
    <property type="term" value="C:TAT protein transport complex"/>
    <property type="evidence" value="ECO:0007669"/>
    <property type="project" value="TreeGrafter"/>
</dbReference>
<sequence>MRDLRLEVDRHIELDELKNLKSEFEGELRNVQSSLNTTVNELNHEVRHVFDGNLAQDHDAMPTLTTYKPIQKHWRVKQVEPREHLEPYEAHESKELGNSVEEEFAPEEAFISHLTELRTRMMIAVGAVLVCFLGLAYWAPQIFNIISEPLAKTLPKGSKMIVTDVTGSFFTPLKVTLYVAFVIALPVVLYQIWAFVAPGLYRHEKRFIFPLVLSSFLLFIAGMAFASFFVLPTVFKFMALASTHLQAAEMATDIEKYL</sequence>
<dbReference type="InterPro" id="IPR002033">
    <property type="entry name" value="TatC"/>
</dbReference>
<dbReference type="PANTHER" id="PTHR30371">
    <property type="entry name" value="SEC-INDEPENDENT PROTEIN TRANSLOCASE PROTEIN TATC"/>
    <property type="match status" value="1"/>
</dbReference>
<evidence type="ECO:0000256" key="3">
    <source>
        <dbReference type="ARBA" id="ARBA00022692"/>
    </source>
</evidence>
<evidence type="ECO:0000313" key="8">
    <source>
        <dbReference type="Proteomes" id="UP000677054"/>
    </source>
</evidence>
<dbReference type="Proteomes" id="UP000677054">
    <property type="component" value="Unassembled WGS sequence"/>
</dbReference>
<evidence type="ECO:0000256" key="2">
    <source>
        <dbReference type="ARBA" id="ARBA00008882"/>
    </source>
</evidence>
<evidence type="ECO:0000256" key="1">
    <source>
        <dbReference type="ARBA" id="ARBA00004141"/>
    </source>
</evidence>
<evidence type="ECO:0000256" key="4">
    <source>
        <dbReference type="ARBA" id="ARBA00022989"/>
    </source>
</evidence>
<name>A0A7R9AIZ7_9CRUS</name>
<accession>A0A7R9AIZ7</accession>
<gene>
    <name evidence="7" type="ORF">DSTB1V02_LOCUS14954</name>
</gene>
<dbReference type="GO" id="GO:0009977">
    <property type="term" value="F:proton motive force dependent protein transmembrane transporter activity"/>
    <property type="evidence" value="ECO:0007669"/>
    <property type="project" value="TreeGrafter"/>
</dbReference>
<feature type="transmembrane region" description="Helical" evidence="6">
    <location>
        <begin position="208"/>
        <end position="231"/>
    </location>
</feature>
<dbReference type="GO" id="GO:0043953">
    <property type="term" value="P:protein transport by the Tat complex"/>
    <property type="evidence" value="ECO:0007669"/>
    <property type="project" value="TreeGrafter"/>
</dbReference>
<keyword evidence="4 6" id="KW-1133">Transmembrane helix</keyword>
<keyword evidence="5 6" id="KW-0472">Membrane</keyword>
<proteinExistence type="inferred from homology"/>
<dbReference type="NCBIfam" id="TIGR00945">
    <property type="entry name" value="tatC"/>
    <property type="match status" value="1"/>
</dbReference>
<dbReference type="GO" id="GO:0065002">
    <property type="term" value="P:intracellular protein transmembrane transport"/>
    <property type="evidence" value="ECO:0007669"/>
    <property type="project" value="TreeGrafter"/>
</dbReference>
<organism evidence="7">
    <name type="scientific">Darwinula stevensoni</name>
    <dbReference type="NCBI Taxonomy" id="69355"/>
    <lineage>
        <taxon>Eukaryota</taxon>
        <taxon>Metazoa</taxon>
        <taxon>Ecdysozoa</taxon>
        <taxon>Arthropoda</taxon>
        <taxon>Crustacea</taxon>
        <taxon>Oligostraca</taxon>
        <taxon>Ostracoda</taxon>
        <taxon>Podocopa</taxon>
        <taxon>Podocopida</taxon>
        <taxon>Darwinulocopina</taxon>
        <taxon>Darwinuloidea</taxon>
        <taxon>Darwinulidae</taxon>
        <taxon>Darwinula</taxon>
    </lineage>
</organism>
<comment type="subcellular location">
    <subcellularLocation>
        <location evidence="1">Membrane</location>
        <topology evidence="1">Multi-pass membrane protein</topology>
    </subcellularLocation>
</comment>
<evidence type="ECO:0000313" key="7">
    <source>
        <dbReference type="EMBL" id="CAD7255209.1"/>
    </source>
</evidence>
<feature type="non-terminal residue" evidence="7">
    <location>
        <position position="1"/>
    </location>
</feature>
<dbReference type="PANTHER" id="PTHR30371:SF0">
    <property type="entry name" value="SEC-INDEPENDENT PROTEIN TRANSLOCASE PROTEIN TATC, CHLOROPLASTIC-RELATED"/>
    <property type="match status" value="1"/>
</dbReference>
<evidence type="ECO:0000256" key="5">
    <source>
        <dbReference type="ARBA" id="ARBA00023136"/>
    </source>
</evidence>
<feature type="transmembrane region" description="Helical" evidence="6">
    <location>
        <begin position="175"/>
        <end position="196"/>
    </location>
</feature>
<dbReference type="Pfam" id="PF00902">
    <property type="entry name" value="TatC"/>
    <property type="match status" value="1"/>
</dbReference>
<evidence type="ECO:0008006" key="9">
    <source>
        <dbReference type="Google" id="ProtNLM"/>
    </source>
</evidence>
<feature type="transmembrane region" description="Helical" evidence="6">
    <location>
        <begin position="121"/>
        <end position="139"/>
    </location>
</feature>
<dbReference type="EMBL" id="LR919217">
    <property type="protein sequence ID" value="CAD7255209.1"/>
    <property type="molecule type" value="Genomic_DNA"/>
</dbReference>
<keyword evidence="8" id="KW-1185">Reference proteome</keyword>
<protein>
    <recommendedName>
        <fullName evidence="9">Sec-independent protein translocase component TatC</fullName>
    </recommendedName>
</protein>
<dbReference type="EMBL" id="CAJPEV010019699">
    <property type="protein sequence ID" value="CAG0907874.1"/>
    <property type="molecule type" value="Genomic_DNA"/>
</dbReference>
<dbReference type="PRINTS" id="PR01840">
    <property type="entry name" value="TATCFAMILY"/>
</dbReference>
<keyword evidence="3 6" id="KW-0812">Transmembrane</keyword>
<comment type="similarity">
    <text evidence="2">Belongs to the TatC family.</text>
</comment>
<evidence type="ECO:0000256" key="6">
    <source>
        <dbReference type="SAM" id="Phobius"/>
    </source>
</evidence>
<reference evidence="7" key="1">
    <citation type="submission" date="2020-11" db="EMBL/GenBank/DDBJ databases">
        <authorList>
            <person name="Tran Van P."/>
        </authorList>
    </citation>
    <scope>NUCLEOTIDE SEQUENCE</scope>
</reference>